<feature type="transmembrane region" description="Helical" evidence="2">
    <location>
        <begin position="139"/>
        <end position="159"/>
    </location>
</feature>
<keyword evidence="2" id="KW-1133">Transmembrane helix</keyword>
<keyword evidence="2" id="KW-0472">Membrane</keyword>
<protein>
    <submittedName>
        <fullName evidence="5">Putative regulator of septum formation</fullName>
    </submittedName>
</protein>
<keyword evidence="6" id="KW-1185">Reference proteome</keyword>
<evidence type="ECO:0000256" key="1">
    <source>
        <dbReference type="SAM" id="MobiDB-lite"/>
    </source>
</evidence>
<feature type="compositionally biased region" description="Low complexity" evidence="1">
    <location>
        <begin position="54"/>
        <end position="74"/>
    </location>
</feature>
<dbReference type="InterPro" id="IPR018929">
    <property type="entry name" value="DUF2510"/>
</dbReference>
<feature type="domain" description="DUF2510" evidence="3">
    <location>
        <begin position="5"/>
        <end position="37"/>
    </location>
</feature>
<feature type="region of interest" description="Disordered" evidence="1">
    <location>
        <begin position="1"/>
        <end position="130"/>
    </location>
</feature>
<accession>A0A3N2D8B8</accession>
<evidence type="ECO:0000256" key="2">
    <source>
        <dbReference type="SAM" id="Phobius"/>
    </source>
</evidence>
<dbReference type="EMBL" id="RKHQ01000001">
    <property type="protein sequence ID" value="ROR95694.1"/>
    <property type="molecule type" value="Genomic_DNA"/>
</dbReference>
<reference evidence="5 6" key="1">
    <citation type="submission" date="2018-11" db="EMBL/GenBank/DDBJ databases">
        <title>Sequencing the genomes of 1000 actinobacteria strains.</title>
        <authorList>
            <person name="Klenk H.-P."/>
        </authorList>
    </citation>
    <scope>NUCLEOTIDE SEQUENCE [LARGE SCALE GENOMIC DNA]</scope>
    <source>
        <strain evidence="5 6">DSM 13521</strain>
    </source>
</reference>
<dbReference type="RefSeq" id="WP_170169309.1">
    <property type="nucleotide sequence ID" value="NZ_CALFQU010000043.1"/>
</dbReference>
<evidence type="ECO:0000259" key="4">
    <source>
        <dbReference type="Pfam" id="PF13845"/>
    </source>
</evidence>
<dbReference type="Pfam" id="PF10708">
    <property type="entry name" value="DUF2510"/>
    <property type="match status" value="1"/>
</dbReference>
<dbReference type="InterPro" id="IPR026004">
    <property type="entry name" value="Septum_form"/>
</dbReference>
<evidence type="ECO:0000313" key="5">
    <source>
        <dbReference type="EMBL" id="ROR95694.1"/>
    </source>
</evidence>
<dbReference type="AlphaFoldDB" id="A0A3N2D8B8"/>
<comment type="caution">
    <text evidence="5">The sequence shown here is derived from an EMBL/GenBank/DDBJ whole genome shotgun (WGS) entry which is preliminary data.</text>
</comment>
<feature type="compositionally biased region" description="Low complexity" evidence="1">
    <location>
        <begin position="193"/>
        <end position="204"/>
    </location>
</feature>
<feature type="region of interest" description="Disordered" evidence="1">
    <location>
        <begin position="167"/>
        <end position="212"/>
    </location>
</feature>
<evidence type="ECO:0000259" key="3">
    <source>
        <dbReference type="Pfam" id="PF10708"/>
    </source>
</evidence>
<name>A0A3N2D8B8_9MICO</name>
<proteinExistence type="predicted"/>
<dbReference type="Proteomes" id="UP000275356">
    <property type="component" value="Unassembled WGS sequence"/>
</dbReference>
<feature type="domain" description="Septum formation-related" evidence="4">
    <location>
        <begin position="222"/>
        <end position="318"/>
    </location>
</feature>
<evidence type="ECO:0000313" key="6">
    <source>
        <dbReference type="Proteomes" id="UP000275356"/>
    </source>
</evidence>
<keyword evidence="2" id="KW-0812">Transmembrane</keyword>
<gene>
    <name evidence="5" type="ORF">EDD28_0256</name>
</gene>
<feature type="compositionally biased region" description="Low complexity" evidence="1">
    <location>
        <begin position="92"/>
        <end position="112"/>
    </location>
</feature>
<dbReference type="Pfam" id="PF13845">
    <property type="entry name" value="Septum_form"/>
    <property type="match status" value="1"/>
</dbReference>
<sequence length="333" mass="34550">MSSPAGWYPDPNDPSQSRYWDGAAWTEHTHGAQPAAPSTPAQPTQGDYQPGTTQPLGYQPGGYQQPGAYQQPGGYDAGAAQPTGYQPGGYQPGTTQPGYQPGAYQPGGYAPGSTTPAGFLPATGYGDQAGQRRPNRAPLFVGLGLLAVVLVVGGVFLAINLMGRGDAPIADPGPSSTDTATTQDDPTTDEPTDPATDQPTDGTGATDEPVGGDVDVFSIVVGDCFNDQSTDSSEISSVPVVPCSGPHDNEIYAETELTGDAYPGDDAVAQQADQYCYDQFETFVGAPYETSALDYYPITPLQSGWEELGDRLVSCAVYDMAGPVTGTLRGSGR</sequence>
<organism evidence="5 6">
    <name type="scientific">Salana multivorans</name>
    <dbReference type="NCBI Taxonomy" id="120377"/>
    <lineage>
        <taxon>Bacteria</taxon>
        <taxon>Bacillati</taxon>
        <taxon>Actinomycetota</taxon>
        <taxon>Actinomycetes</taxon>
        <taxon>Micrococcales</taxon>
        <taxon>Beutenbergiaceae</taxon>
        <taxon>Salana</taxon>
    </lineage>
</organism>
<feature type="compositionally biased region" description="Low complexity" evidence="1">
    <location>
        <begin position="32"/>
        <end position="45"/>
    </location>
</feature>